<keyword evidence="2 3" id="KW-0067">ATP-binding</keyword>
<evidence type="ECO:0000256" key="1">
    <source>
        <dbReference type="ARBA" id="ARBA00022741"/>
    </source>
</evidence>
<organism evidence="5 6">
    <name type="scientific">Paramecium primaurelia</name>
    <dbReference type="NCBI Taxonomy" id="5886"/>
    <lineage>
        <taxon>Eukaryota</taxon>
        <taxon>Sar</taxon>
        <taxon>Alveolata</taxon>
        <taxon>Ciliophora</taxon>
        <taxon>Intramacronucleata</taxon>
        <taxon>Oligohymenophorea</taxon>
        <taxon>Peniculida</taxon>
        <taxon>Parameciidae</taxon>
        <taxon>Paramecium</taxon>
    </lineage>
</organism>
<evidence type="ECO:0000313" key="6">
    <source>
        <dbReference type="Proteomes" id="UP000688137"/>
    </source>
</evidence>
<sequence>MIQSLGIHTKFHKQMEKMKGFLVSAHTISPRNDDEPIRKTQTPLIGQQAQSISFSDDEMIDEDFKQIGVKSTNFEDEFILGKKLGEGTNGIVRICWKKDNPQQQFAVKIIQTPDEEQLDIVRQAFINSTIIKSPYIAKCYKLYIDINVIYMVMEYVPFSNLQSILQQRIKLKEQEVQRIACSLLKSVRCLHSCGICHRDIKPDNVLVNPNDYTVKLIDFGVSRRFVTFNNSTFRYMRNQMLTVTGNLHYRAPEIMGSHIYGYNQQVDIWAIGVIMYQSLTGVLPFTSDNTADIVALLSNSQSINDAFQKPQFLSLSSSCRDLIKRLMMWNPLKRLTASEALKHIWIPNMQTPRKPLTKKVTKDDMDTSKISQNSDLLNKSLINSATILNFELQNTLIKSKHIDSVVENQDITRSQKSLGFSIKIKREKEIQDFKAKLKQFKLETSTKIYKRNNSNQNNAIQLVGALVDDKMNNSIKLDDEDDIFGIKVCGSHHSLTQIDEPMQNEQQVQNNKLDPNLLQQLLEFNL</sequence>
<dbReference type="GO" id="GO:0004672">
    <property type="term" value="F:protein kinase activity"/>
    <property type="evidence" value="ECO:0007669"/>
    <property type="project" value="InterPro"/>
</dbReference>
<feature type="domain" description="Protein kinase" evidence="4">
    <location>
        <begin position="78"/>
        <end position="346"/>
    </location>
</feature>
<dbReference type="SMART" id="SM00220">
    <property type="entry name" value="S_TKc"/>
    <property type="match status" value="1"/>
</dbReference>
<keyword evidence="1 3" id="KW-0547">Nucleotide-binding</keyword>
<dbReference type="PROSITE" id="PS00108">
    <property type="entry name" value="PROTEIN_KINASE_ST"/>
    <property type="match status" value="1"/>
</dbReference>
<keyword evidence="6" id="KW-1185">Reference proteome</keyword>
<dbReference type="PANTHER" id="PTHR24347">
    <property type="entry name" value="SERINE/THREONINE-PROTEIN KINASE"/>
    <property type="match status" value="1"/>
</dbReference>
<dbReference type="OMA" id="GVVRICW"/>
<dbReference type="InterPro" id="IPR000719">
    <property type="entry name" value="Prot_kinase_dom"/>
</dbReference>
<dbReference type="InterPro" id="IPR008271">
    <property type="entry name" value="Ser/Thr_kinase_AS"/>
</dbReference>
<dbReference type="AlphaFoldDB" id="A0A8S1JUQ6"/>
<dbReference type="PROSITE" id="PS00107">
    <property type="entry name" value="PROTEIN_KINASE_ATP"/>
    <property type="match status" value="1"/>
</dbReference>
<evidence type="ECO:0000256" key="2">
    <source>
        <dbReference type="ARBA" id="ARBA00022840"/>
    </source>
</evidence>
<proteinExistence type="predicted"/>
<dbReference type="PROSITE" id="PS50011">
    <property type="entry name" value="PROTEIN_KINASE_DOM"/>
    <property type="match status" value="1"/>
</dbReference>
<dbReference type="GO" id="GO:0005524">
    <property type="term" value="F:ATP binding"/>
    <property type="evidence" value="ECO:0007669"/>
    <property type="project" value="UniProtKB-UniRule"/>
</dbReference>
<evidence type="ECO:0000259" key="4">
    <source>
        <dbReference type="PROSITE" id="PS50011"/>
    </source>
</evidence>
<comment type="caution">
    <text evidence="5">The sequence shown here is derived from an EMBL/GenBank/DDBJ whole genome shotgun (WGS) entry which is preliminary data.</text>
</comment>
<dbReference type="InterPro" id="IPR017441">
    <property type="entry name" value="Protein_kinase_ATP_BS"/>
</dbReference>
<feature type="binding site" evidence="3">
    <location>
        <position position="108"/>
    </location>
    <ligand>
        <name>ATP</name>
        <dbReference type="ChEBI" id="CHEBI:30616"/>
    </ligand>
</feature>
<dbReference type="Pfam" id="PF00069">
    <property type="entry name" value="Pkinase"/>
    <property type="match status" value="1"/>
</dbReference>
<accession>A0A8S1JUQ6</accession>
<dbReference type="Proteomes" id="UP000688137">
    <property type="component" value="Unassembled WGS sequence"/>
</dbReference>
<gene>
    <name evidence="5" type="ORF">PPRIM_AZ9-3.1.T0060252</name>
</gene>
<evidence type="ECO:0000313" key="5">
    <source>
        <dbReference type="EMBL" id="CAD8044170.1"/>
    </source>
</evidence>
<dbReference type="EMBL" id="CAJJDM010000003">
    <property type="protein sequence ID" value="CAD8044170.1"/>
    <property type="molecule type" value="Genomic_DNA"/>
</dbReference>
<dbReference type="FunFam" id="1.10.510.10:FF:002934">
    <property type="entry name" value="Uncharacterized protein"/>
    <property type="match status" value="1"/>
</dbReference>
<evidence type="ECO:0000256" key="3">
    <source>
        <dbReference type="PROSITE-ProRule" id="PRU10141"/>
    </source>
</evidence>
<reference evidence="5" key="1">
    <citation type="submission" date="2021-01" db="EMBL/GenBank/DDBJ databases">
        <authorList>
            <consortium name="Genoscope - CEA"/>
            <person name="William W."/>
        </authorList>
    </citation>
    <scope>NUCLEOTIDE SEQUENCE</scope>
</reference>
<name>A0A8S1JUQ6_PARPR</name>
<protein>
    <recommendedName>
        <fullName evidence="4">Protein kinase domain-containing protein</fullName>
    </recommendedName>
</protein>